<sequence length="231" mass="24363">MVQILAVIGLGLGIFGTASAQSYDPVAATAVSAAAPVHKVIARCDDSISVCASQFEKIVTVYEHDVTSIQTKWVTTNVTLPTTTITSTVVTIEKRYNKTEIDALCEKTFVVTLPGTSTVTVQLNSTHINKIIPTTTTSTTSTITQYETEVSVCLVQGTHQFPLRPRNNGQQEEPVASSAAPSAGSSTAPSAAPTAVRLGDAEAYAEAIPDPRVEQADEDLEDEDGGGHDEL</sequence>
<evidence type="ECO:0000313" key="4">
    <source>
        <dbReference type="Proteomes" id="UP001172101"/>
    </source>
</evidence>
<dbReference type="GeneID" id="85324880"/>
<dbReference type="Proteomes" id="UP001172101">
    <property type="component" value="Unassembled WGS sequence"/>
</dbReference>
<accession>A0AA40E4H4</accession>
<keyword evidence="4" id="KW-1185">Reference proteome</keyword>
<dbReference type="PROSITE" id="PS00430">
    <property type="entry name" value="TONB_DEPENDENT_REC_1"/>
    <property type="match status" value="1"/>
</dbReference>
<dbReference type="InterPro" id="IPR010916">
    <property type="entry name" value="TonB_box_CS"/>
</dbReference>
<feature type="region of interest" description="Disordered" evidence="1">
    <location>
        <begin position="161"/>
        <end position="231"/>
    </location>
</feature>
<proteinExistence type="predicted"/>
<dbReference type="EMBL" id="JAUIRO010000003">
    <property type="protein sequence ID" value="KAK0722223.1"/>
    <property type="molecule type" value="Genomic_DNA"/>
</dbReference>
<protein>
    <submittedName>
        <fullName evidence="3">Uncharacterized protein</fullName>
    </submittedName>
</protein>
<keyword evidence="2" id="KW-0732">Signal</keyword>
<gene>
    <name evidence="3" type="ORF">B0T26DRAFT_701876</name>
</gene>
<comment type="caution">
    <text evidence="3">The sequence shown here is derived from an EMBL/GenBank/DDBJ whole genome shotgun (WGS) entry which is preliminary data.</text>
</comment>
<organism evidence="3 4">
    <name type="scientific">Lasiosphaeria miniovina</name>
    <dbReference type="NCBI Taxonomy" id="1954250"/>
    <lineage>
        <taxon>Eukaryota</taxon>
        <taxon>Fungi</taxon>
        <taxon>Dikarya</taxon>
        <taxon>Ascomycota</taxon>
        <taxon>Pezizomycotina</taxon>
        <taxon>Sordariomycetes</taxon>
        <taxon>Sordariomycetidae</taxon>
        <taxon>Sordariales</taxon>
        <taxon>Lasiosphaeriaceae</taxon>
        <taxon>Lasiosphaeria</taxon>
    </lineage>
</organism>
<reference evidence="3" key="1">
    <citation type="submission" date="2023-06" db="EMBL/GenBank/DDBJ databases">
        <title>Genome-scale phylogeny and comparative genomics of the fungal order Sordariales.</title>
        <authorList>
            <consortium name="Lawrence Berkeley National Laboratory"/>
            <person name="Hensen N."/>
            <person name="Bonometti L."/>
            <person name="Westerberg I."/>
            <person name="Brannstrom I.O."/>
            <person name="Guillou S."/>
            <person name="Cros-Aarteil S."/>
            <person name="Calhoun S."/>
            <person name="Haridas S."/>
            <person name="Kuo A."/>
            <person name="Mondo S."/>
            <person name="Pangilinan J."/>
            <person name="Riley R."/>
            <person name="LaButti K."/>
            <person name="Andreopoulos B."/>
            <person name="Lipzen A."/>
            <person name="Chen C."/>
            <person name="Yanf M."/>
            <person name="Daum C."/>
            <person name="Ng V."/>
            <person name="Clum A."/>
            <person name="Steindorff A."/>
            <person name="Ohm R."/>
            <person name="Martin F."/>
            <person name="Silar P."/>
            <person name="Natvig D."/>
            <person name="Lalanne C."/>
            <person name="Gautier V."/>
            <person name="Ament-velasquez S.L."/>
            <person name="Kruys A."/>
            <person name="Hutchinson M.I."/>
            <person name="Powell A.J."/>
            <person name="Barry K."/>
            <person name="Miller A.N."/>
            <person name="Grigoriev I.V."/>
            <person name="Debuchy R."/>
            <person name="Gladieux P."/>
            <person name="Thoren M.H."/>
            <person name="Johannesson H."/>
        </authorList>
    </citation>
    <scope>NUCLEOTIDE SEQUENCE</scope>
    <source>
        <strain evidence="3">SMH2392-1A</strain>
    </source>
</reference>
<feature type="signal peptide" evidence="2">
    <location>
        <begin position="1"/>
        <end position="20"/>
    </location>
</feature>
<name>A0AA40E4H4_9PEZI</name>
<evidence type="ECO:0000256" key="1">
    <source>
        <dbReference type="SAM" id="MobiDB-lite"/>
    </source>
</evidence>
<dbReference type="RefSeq" id="XP_060298147.1">
    <property type="nucleotide sequence ID" value="XM_060441610.1"/>
</dbReference>
<feature type="compositionally biased region" description="Low complexity" evidence="1">
    <location>
        <begin position="176"/>
        <end position="195"/>
    </location>
</feature>
<dbReference type="AlphaFoldDB" id="A0AA40E4H4"/>
<feature type="chain" id="PRO_5041284883" evidence="2">
    <location>
        <begin position="21"/>
        <end position="231"/>
    </location>
</feature>
<evidence type="ECO:0000256" key="2">
    <source>
        <dbReference type="SAM" id="SignalP"/>
    </source>
</evidence>
<evidence type="ECO:0000313" key="3">
    <source>
        <dbReference type="EMBL" id="KAK0722223.1"/>
    </source>
</evidence>